<feature type="region of interest" description="Disordered" evidence="1">
    <location>
        <begin position="1005"/>
        <end position="1068"/>
    </location>
</feature>
<proteinExistence type="predicted"/>
<dbReference type="AlphaFoldDB" id="A0A178ZCF2"/>
<name>A0A178ZCF2_9EURO</name>
<organism evidence="3 4">
    <name type="scientific">Fonsecaea erecta</name>
    <dbReference type="NCBI Taxonomy" id="1367422"/>
    <lineage>
        <taxon>Eukaryota</taxon>
        <taxon>Fungi</taxon>
        <taxon>Dikarya</taxon>
        <taxon>Ascomycota</taxon>
        <taxon>Pezizomycotina</taxon>
        <taxon>Eurotiomycetes</taxon>
        <taxon>Chaetothyriomycetidae</taxon>
        <taxon>Chaetothyriales</taxon>
        <taxon>Herpotrichiellaceae</taxon>
        <taxon>Fonsecaea</taxon>
    </lineage>
</organism>
<feature type="region of interest" description="Disordered" evidence="1">
    <location>
        <begin position="1123"/>
        <end position="1232"/>
    </location>
</feature>
<dbReference type="PROSITE" id="PS51425">
    <property type="entry name" value="SCD"/>
    <property type="match status" value="1"/>
</dbReference>
<evidence type="ECO:0000313" key="4">
    <source>
        <dbReference type="Proteomes" id="UP000078343"/>
    </source>
</evidence>
<dbReference type="PANTHER" id="PTHR11199">
    <property type="entry name" value="STROMAL ANTIGEN"/>
    <property type="match status" value="1"/>
</dbReference>
<dbReference type="GO" id="GO:0003682">
    <property type="term" value="F:chromatin binding"/>
    <property type="evidence" value="ECO:0007669"/>
    <property type="project" value="TreeGrafter"/>
</dbReference>
<dbReference type="OrthoDB" id="498590at2759"/>
<dbReference type="Gene3D" id="1.25.10.10">
    <property type="entry name" value="Leucine-rich Repeat Variant"/>
    <property type="match status" value="1"/>
</dbReference>
<dbReference type="Pfam" id="PF21581">
    <property type="entry name" value="SCD"/>
    <property type="match status" value="1"/>
</dbReference>
<feature type="region of interest" description="Disordered" evidence="1">
    <location>
        <begin position="1"/>
        <end position="156"/>
    </location>
</feature>
<feature type="compositionally biased region" description="Acidic residues" evidence="1">
    <location>
        <begin position="55"/>
        <end position="95"/>
    </location>
</feature>
<dbReference type="RefSeq" id="XP_018690805.1">
    <property type="nucleotide sequence ID" value="XM_018839684.1"/>
</dbReference>
<dbReference type="GeneID" id="30012344"/>
<evidence type="ECO:0000256" key="1">
    <source>
        <dbReference type="SAM" id="MobiDB-lite"/>
    </source>
</evidence>
<feature type="compositionally biased region" description="Basic and acidic residues" evidence="1">
    <location>
        <begin position="1134"/>
        <end position="1155"/>
    </location>
</feature>
<dbReference type="InterPro" id="IPR039662">
    <property type="entry name" value="Cohesin_Scc3/SA"/>
</dbReference>
<dbReference type="Pfam" id="PF08514">
    <property type="entry name" value="STAG"/>
    <property type="match status" value="1"/>
</dbReference>
<feature type="compositionally biased region" description="Basic and acidic residues" evidence="1">
    <location>
        <begin position="1010"/>
        <end position="1020"/>
    </location>
</feature>
<protein>
    <recommendedName>
        <fullName evidence="2">SCD domain-containing protein</fullName>
    </recommendedName>
</protein>
<dbReference type="STRING" id="1367422.A0A178ZCF2"/>
<dbReference type="Proteomes" id="UP000078343">
    <property type="component" value="Unassembled WGS sequence"/>
</dbReference>
<feature type="compositionally biased region" description="Acidic residues" evidence="1">
    <location>
        <begin position="1222"/>
        <end position="1232"/>
    </location>
</feature>
<accession>A0A178ZCF2</accession>
<dbReference type="EMBL" id="LVYI01000007">
    <property type="protein sequence ID" value="OAP57438.1"/>
    <property type="molecule type" value="Genomic_DNA"/>
</dbReference>
<dbReference type="InterPro" id="IPR016024">
    <property type="entry name" value="ARM-type_fold"/>
</dbReference>
<feature type="compositionally biased region" description="Basic and acidic residues" evidence="1">
    <location>
        <begin position="1184"/>
        <end position="1193"/>
    </location>
</feature>
<feature type="compositionally biased region" description="Acidic residues" evidence="1">
    <location>
        <begin position="1194"/>
        <end position="1210"/>
    </location>
</feature>
<dbReference type="InterPro" id="IPR013721">
    <property type="entry name" value="STAG"/>
</dbReference>
<dbReference type="GO" id="GO:0008278">
    <property type="term" value="C:cohesin complex"/>
    <property type="evidence" value="ECO:0007669"/>
    <property type="project" value="TreeGrafter"/>
</dbReference>
<evidence type="ECO:0000259" key="2">
    <source>
        <dbReference type="PROSITE" id="PS51425"/>
    </source>
</evidence>
<feature type="domain" description="SCD" evidence="2">
    <location>
        <begin position="371"/>
        <end position="456"/>
    </location>
</feature>
<dbReference type="InterPro" id="IPR056396">
    <property type="entry name" value="HEAT_SCC3-SA"/>
</dbReference>
<dbReference type="GO" id="GO:0005634">
    <property type="term" value="C:nucleus"/>
    <property type="evidence" value="ECO:0007669"/>
    <property type="project" value="TreeGrafter"/>
</dbReference>
<keyword evidence="4" id="KW-1185">Reference proteome</keyword>
<dbReference type="PANTHER" id="PTHR11199:SF0">
    <property type="entry name" value="LD34181P-RELATED"/>
    <property type="match status" value="1"/>
</dbReference>
<gene>
    <name evidence="3" type="ORF">AYL99_08176</name>
</gene>
<dbReference type="InterPro" id="IPR020839">
    <property type="entry name" value="SCD"/>
</dbReference>
<evidence type="ECO:0000313" key="3">
    <source>
        <dbReference type="EMBL" id="OAP57438.1"/>
    </source>
</evidence>
<dbReference type="Pfam" id="PF24571">
    <property type="entry name" value="HEAT_SCC3-SA"/>
    <property type="match status" value="1"/>
</dbReference>
<dbReference type="InterPro" id="IPR011989">
    <property type="entry name" value="ARM-like"/>
</dbReference>
<dbReference type="GO" id="GO:0007062">
    <property type="term" value="P:sister chromatid cohesion"/>
    <property type="evidence" value="ECO:0007669"/>
    <property type="project" value="UniProtKB-ARBA"/>
</dbReference>
<feature type="compositionally biased region" description="Acidic residues" evidence="1">
    <location>
        <begin position="1165"/>
        <end position="1183"/>
    </location>
</feature>
<sequence>MEAADTVLTSSPESRRRSGRVVRKPESFSQNQHGASVLKNGAGKRKRAAEPTHGEEDDEDNESVEDREDEEEEDEEEEDDETESDEDDGEPDEEEIKAQRRAQRAKAAAAKPAAKRAKTTPGLSTTLAIRSANTQSQPAARASKSRKARARPSQAHRQGLYAEVFDRGQSPEDTAAAWFEEVQKDSVRALRDLVNFVLQCIGCNSKVEEQDIADLDSVPSKLGDILQEYEQQKPTDYPLISKQKHYAGFQNVLEEFFKAIIKVLHTSSAFYDQTEIYDNIYVWVATMSGANYRSFRHTATIISLAMSTALCDVAKELQDTMATLKAQLDAEKRKKNPNKARIKTIEESQRAAESKLDAIDTQLRDAFETVYVHRYRDQDEKTRAPCVAALGNWIVLYRKMFLEGHYLRYLGWVMSDTSANTRLEDIKQLKRLFSNKNNIAALRAFTDRFRTRLVEMGAKDADINVRVEAIELLDRLRDAELLEPDDIDEIGRLIFDSEPRIRKAVAKFFVANIEDLYRATIEDFDESQYDAALPDTEDVEDFLVPTRSWIKFKCLGSVLAGYDNDEESTDATTVQPLPVNSISDSRYTLATQSIFPHMAELHHWENLAGYLLYDHTSIPSEGDDDDIDFQVQQAYKLGAGEDTILLDVLHAAFKSYLRSIQEPAGGRKPNLTKVQIREKQESAAQNLTALLPRLMSKFGSTPHTASSILRIEQLLDISLINELQSGETSYSAILDDVAKQFVSHSDKQVLATASAALRNALSYEPSREAANAKVQEIWTESVATLANLLDGEDVGTRGLLDKPSLVEVVNIVVRLAELAGVRDCSHVVESKLPTRSSRKRKGNTGGPRTLLSLLLQLLHRGVPDQDTTAAFAELEDQLCSAVIELVSRYFRWKVVGIKKAINANEEAQLSTASLTDLAATRTVFVDNIAPVIQVRKPLDLVRYQAILSVLELFALFATIRNIRPEKGNLNDDIERKLRGLNAFVPDDIIKEVMITHEKMEQSFAKKTRRKIESVSEKGKSNDPTARIDDDDDIEKPPEDSDDERDGSDDEEDEVDEDEEGTQGKSAKKQAALLAEHNLCELTSKIVFNLVGGTIKDDKIVKARLILNRTKLGKNYSALLGYLDEKKKPPRRKGGKELSEKEKSGKKGDQGRDRAGKPAISKEIVLEDDDIEDDSDAPPEEQHEDEAQRQRELLEDGIEDRGNEDDDDDGAGNEQGGQLEGESGGDDDEIMGD</sequence>
<dbReference type="GO" id="GO:0000785">
    <property type="term" value="C:chromatin"/>
    <property type="evidence" value="ECO:0007669"/>
    <property type="project" value="TreeGrafter"/>
</dbReference>
<feature type="compositionally biased region" description="Acidic residues" evidence="1">
    <location>
        <begin position="1028"/>
        <end position="1060"/>
    </location>
</feature>
<feature type="compositionally biased region" description="Polar residues" evidence="1">
    <location>
        <begin position="121"/>
        <end position="135"/>
    </location>
</feature>
<reference evidence="3 4" key="1">
    <citation type="submission" date="2016-04" db="EMBL/GenBank/DDBJ databases">
        <title>Draft genome of Fonsecaea erecta CBS 125763.</title>
        <authorList>
            <person name="Weiss V.A."/>
            <person name="Vicente V.A."/>
            <person name="Raittz R.T."/>
            <person name="Moreno L.F."/>
            <person name="De Souza E.M."/>
            <person name="Pedrosa F.O."/>
            <person name="Steffens M.B."/>
            <person name="Faoro H."/>
            <person name="Tadra-Sfeir M.Z."/>
            <person name="Najafzadeh M.J."/>
            <person name="Felipe M.S."/>
            <person name="Teixeira M."/>
            <person name="Sun J."/>
            <person name="Xi L."/>
            <person name="Gomes R."/>
            <person name="De Azevedo C.M."/>
            <person name="Salgado C.G."/>
            <person name="Da Silva M.B."/>
            <person name="Nascimento M.F."/>
            <person name="Queiroz-Telles F."/>
            <person name="Attili D.S."/>
            <person name="Gorbushina A."/>
        </authorList>
    </citation>
    <scope>NUCLEOTIDE SEQUENCE [LARGE SCALE GENOMIC DNA]</scope>
    <source>
        <strain evidence="3 4">CBS 125763</strain>
    </source>
</reference>
<comment type="caution">
    <text evidence="3">The sequence shown here is derived from an EMBL/GenBank/DDBJ whole genome shotgun (WGS) entry which is preliminary data.</text>
</comment>
<dbReference type="SUPFAM" id="SSF48371">
    <property type="entry name" value="ARM repeat"/>
    <property type="match status" value="1"/>
</dbReference>